<name>A0A9N9DZE6_9GLOM</name>
<dbReference type="SUPFAM" id="SSF53474">
    <property type="entry name" value="alpha/beta-Hydrolases"/>
    <property type="match status" value="1"/>
</dbReference>
<dbReference type="OrthoDB" id="408373at2759"/>
<feature type="domain" description="Serine aminopeptidase S33" evidence="1">
    <location>
        <begin position="75"/>
        <end position="330"/>
    </location>
</feature>
<dbReference type="Pfam" id="PF12146">
    <property type="entry name" value="Hydrolase_4"/>
    <property type="match status" value="1"/>
</dbReference>
<sequence>MLSSITTLFSTSPDLTYGRASLPYNKHELAFRSAPYHHTEHIVPFLNHPTYPNGDHFVYYQTWLLSTVKQRNVDVIIVHGMDDYGGRNADNIDKLLEEGFRIISLDLPSFGRSSGKHAYLNDWKELTEGVRCVIEHLKKENESHATDNASLTDSTHALASRPKPRKLVLSGRSLGGFVALSYSILYPSTIDMIHLLCPLVFVSETSRPSKLIEYIAKAIAKSPLGYLPMSSAQRGKGSRDPKVHEEFMNDPMTYHGGLRGRTGIALLHGIIWLEANLKEVSHAFFVQHGTSDRVCSVEGSQLLYEAAKTPIDKKKLTLYDGLEHELLREEGRDKVIEDWIAWLIEIDENENI</sequence>
<comment type="caution">
    <text evidence="2">The sequence shown here is derived from an EMBL/GenBank/DDBJ whole genome shotgun (WGS) entry which is preliminary data.</text>
</comment>
<dbReference type="InterPro" id="IPR029058">
    <property type="entry name" value="AB_hydrolase_fold"/>
</dbReference>
<dbReference type="InterPro" id="IPR051044">
    <property type="entry name" value="MAG_DAG_Lipase"/>
</dbReference>
<dbReference type="Proteomes" id="UP000789739">
    <property type="component" value="Unassembled WGS sequence"/>
</dbReference>
<reference evidence="2" key="1">
    <citation type="submission" date="2021-06" db="EMBL/GenBank/DDBJ databases">
        <authorList>
            <person name="Kallberg Y."/>
            <person name="Tangrot J."/>
            <person name="Rosling A."/>
        </authorList>
    </citation>
    <scope>NUCLEOTIDE SEQUENCE</scope>
    <source>
        <strain evidence="2">BR232B</strain>
    </source>
</reference>
<dbReference type="InterPro" id="IPR022742">
    <property type="entry name" value="Hydrolase_4"/>
</dbReference>
<organism evidence="2 3">
    <name type="scientific">Paraglomus brasilianum</name>
    <dbReference type="NCBI Taxonomy" id="144538"/>
    <lineage>
        <taxon>Eukaryota</taxon>
        <taxon>Fungi</taxon>
        <taxon>Fungi incertae sedis</taxon>
        <taxon>Mucoromycota</taxon>
        <taxon>Glomeromycotina</taxon>
        <taxon>Glomeromycetes</taxon>
        <taxon>Paraglomerales</taxon>
        <taxon>Paraglomeraceae</taxon>
        <taxon>Paraglomus</taxon>
    </lineage>
</organism>
<keyword evidence="3" id="KW-1185">Reference proteome</keyword>
<dbReference type="PANTHER" id="PTHR11614">
    <property type="entry name" value="PHOSPHOLIPASE-RELATED"/>
    <property type="match status" value="1"/>
</dbReference>
<evidence type="ECO:0000313" key="2">
    <source>
        <dbReference type="EMBL" id="CAG8658296.1"/>
    </source>
</evidence>
<protein>
    <submittedName>
        <fullName evidence="2">3040_t:CDS:1</fullName>
    </submittedName>
</protein>
<dbReference type="AlphaFoldDB" id="A0A9N9DZE6"/>
<evidence type="ECO:0000313" key="3">
    <source>
        <dbReference type="Proteomes" id="UP000789739"/>
    </source>
</evidence>
<gene>
    <name evidence="2" type="ORF">PBRASI_LOCUS10643</name>
</gene>
<dbReference type="Gene3D" id="3.40.50.1820">
    <property type="entry name" value="alpha/beta hydrolase"/>
    <property type="match status" value="1"/>
</dbReference>
<proteinExistence type="predicted"/>
<dbReference type="EMBL" id="CAJVPI010003429">
    <property type="protein sequence ID" value="CAG8658296.1"/>
    <property type="molecule type" value="Genomic_DNA"/>
</dbReference>
<accession>A0A9N9DZE6</accession>
<evidence type="ECO:0000259" key="1">
    <source>
        <dbReference type="Pfam" id="PF12146"/>
    </source>
</evidence>